<evidence type="ECO:0000313" key="5">
    <source>
        <dbReference type="Proteomes" id="UP000178249"/>
    </source>
</evidence>
<name>A0A1F6C2M3_9BACT</name>
<dbReference type="SMART" id="SM00448">
    <property type="entry name" value="REC"/>
    <property type="match status" value="1"/>
</dbReference>
<evidence type="ECO:0000256" key="2">
    <source>
        <dbReference type="PROSITE-ProRule" id="PRU00169"/>
    </source>
</evidence>
<dbReference type="Pfam" id="PF00072">
    <property type="entry name" value="Response_reg"/>
    <property type="match status" value="1"/>
</dbReference>
<dbReference type="PANTHER" id="PTHR44591">
    <property type="entry name" value="STRESS RESPONSE REGULATOR PROTEIN 1"/>
    <property type="match status" value="1"/>
</dbReference>
<dbReference type="AlphaFoldDB" id="A0A1F6C2M3"/>
<organism evidence="4 5">
    <name type="scientific">Candidatus Kaiserbacteria bacterium RIFCSPHIGHO2_01_FULL_48_10</name>
    <dbReference type="NCBI Taxonomy" id="1798476"/>
    <lineage>
        <taxon>Bacteria</taxon>
        <taxon>Candidatus Kaiseribacteriota</taxon>
    </lineage>
</organism>
<evidence type="ECO:0000313" key="4">
    <source>
        <dbReference type="EMBL" id="OGG43037.1"/>
    </source>
</evidence>
<protein>
    <recommendedName>
        <fullName evidence="3">Response regulatory domain-containing protein</fullName>
    </recommendedName>
</protein>
<gene>
    <name evidence="4" type="ORF">A2841_03165</name>
</gene>
<dbReference type="PROSITE" id="PS50110">
    <property type="entry name" value="RESPONSE_REGULATORY"/>
    <property type="match status" value="1"/>
</dbReference>
<keyword evidence="1 2" id="KW-0597">Phosphoprotein</keyword>
<proteinExistence type="predicted"/>
<dbReference type="Gene3D" id="3.40.50.2300">
    <property type="match status" value="1"/>
</dbReference>
<dbReference type="InterPro" id="IPR011006">
    <property type="entry name" value="CheY-like_superfamily"/>
</dbReference>
<evidence type="ECO:0000256" key="1">
    <source>
        <dbReference type="ARBA" id="ARBA00022553"/>
    </source>
</evidence>
<reference evidence="4 5" key="1">
    <citation type="journal article" date="2016" name="Nat. Commun.">
        <title>Thousands of microbial genomes shed light on interconnected biogeochemical processes in an aquifer system.</title>
        <authorList>
            <person name="Anantharaman K."/>
            <person name="Brown C.T."/>
            <person name="Hug L.A."/>
            <person name="Sharon I."/>
            <person name="Castelle C.J."/>
            <person name="Probst A.J."/>
            <person name="Thomas B.C."/>
            <person name="Singh A."/>
            <person name="Wilkins M.J."/>
            <person name="Karaoz U."/>
            <person name="Brodie E.L."/>
            <person name="Williams K.H."/>
            <person name="Hubbard S.S."/>
            <person name="Banfield J.F."/>
        </authorList>
    </citation>
    <scope>NUCLEOTIDE SEQUENCE [LARGE SCALE GENOMIC DNA]</scope>
</reference>
<dbReference type="InterPro" id="IPR050595">
    <property type="entry name" value="Bact_response_regulator"/>
</dbReference>
<comment type="caution">
    <text evidence="4">The sequence shown here is derived from an EMBL/GenBank/DDBJ whole genome shotgun (WGS) entry which is preliminary data.</text>
</comment>
<dbReference type="SUPFAM" id="SSF52172">
    <property type="entry name" value="CheY-like"/>
    <property type="match status" value="1"/>
</dbReference>
<sequence>MELTPQELTPEELAALKDKKILVVEDDPLLQNLLVGKMTQFRETGLKMFSAFNAEKAFELARTEKPDLILLDLILPGMSGFEFLTELRKDPASAEIPVIVLSNLNEDQDKDKVKELGIIKYFVKANFSLETIAKEVAGLLMKRP</sequence>
<dbReference type="PANTHER" id="PTHR44591:SF3">
    <property type="entry name" value="RESPONSE REGULATORY DOMAIN-CONTAINING PROTEIN"/>
    <property type="match status" value="1"/>
</dbReference>
<evidence type="ECO:0000259" key="3">
    <source>
        <dbReference type="PROSITE" id="PS50110"/>
    </source>
</evidence>
<dbReference type="Proteomes" id="UP000178249">
    <property type="component" value="Unassembled WGS sequence"/>
</dbReference>
<dbReference type="InterPro" id="IPR001789">
    <property type="entry name" value="Sig_transdc_resp-reg_receiver"/>
</dbReference>
<feature type="modified residue" description="4-aspartylphosphate" evidence="2">
    <location>
        <position position="72"/>
    </location>
</feature>
<dbReference type="GO" id="GO:0000160">
    <property type="term" value="P:phosphorelay signal transduction system"/>
    <property type="evidence" value="ECO:0007669"/>
    <property type="project" value="InterPro"/>
</dbReference>
<feature type="domain" description="Response regulatory" evidence="3">
    <location>
        <begin position="20"/>
        <end position="140"/>
    </location>
</feature>
<dbReference type="EMBL" id="MFKP01000058">
    <property type="protein sequence ID" value="OGG43037.1"/>
    <property type="molecule type" value="Genomic_DNA"/>
</dbReference>
<accession>A0A1F6C2M3</accession>